<keyword evidence="2" id="KW-1185">Reference proteome</keyword>
<accession>A0ACC1JR17</accession>
<gene>
    <name evidence="1" type="ORF">GGI18_006233</name>
</gene>
<comment type="caution">
    <text evidence="1">The sequence shown here is derived from an EMBL/GenBank/DDBJ whole genome shotgun (WGS) entry which is preliminary data.</text>
</comment>
<evidence type="ECO:0000313" key="1">
    <source>
        <dbReference type="EMBL" id="KAJ2765357.1"/>
    </source>
</evidence>
<organism evidence="1 2">
    <name type="scientific">Coemansia linderi</name>
    <dbReference type="NCBI Taxonomy" id="2663919"/>
    <lineage>
        <taxon>Eukaryota</taxon>
        <taxon>Fungi</taxon>
        <taxon>Fungi incertae sedis</taxon>
        <taxon>Zoopagomycota</taxon>
        <taxon>Kickxellomycotina</taxon>
        <taxon>Kickxellomycetes</taxon>
        <taxon>Kickxellales</taxon>
        <taxon>Kickxellaceae</taxon>
        <taxon>Coemansia</taxon>
    </lineage>
</organism>
<dbReference type="Proteomes" id="UP001140066">
    <property type="component" value="Unassembled WGS sequence"/>
</dbReference>
<dbReference type="EMBL" id="JANBUK010004000">
    <property type="protein sequence ID" value="KAJ2765357.1"/>
    <property type="molecule type" value="Genomic_DNA"/>
</dbReference>
<proteinExistence type="predicted"/>
<name>A0ACC1JR17_9FUNG</name>
<reference evidence="1" key="1">
    <citation type="submission" date="2022-07" db="EMBL/GenBank/DDBJ databases">
        <title>Phylogenomic reconstructions and comparative analyses of Kickxellomycotina fungi.</title>
        <authorList>
            <person name="Reynolds N.K."/>
            <person name="Stajich J.E."/>
            <person name="Barry K."/>
            <person name="Grigoriev I.V."/>
            <person name="Crous P."/>
            <person name="Smith M.E."/>
        </authorList>
    </citation>
    <scope>NUCLEOTIDE SEQUENCE</scope>
    <source>
        <strain evidence="1">BCRC 34191</strain>
    </source>
</reference>
<sequence>MDDIWASTDMDIASVKGRRALILLLVDWSLCPVDRLGFDPSIRYSPSWSSVNPYLEIDVYEVDENTSHARKRTYYSQRCVGAADRLTGRRARYFAASTDPKSMGEPAFLIKDVWSTSGSGSANDTRESSVLNILHSEFDGSSEFSDSFAQLVSAGPMGIKQGDALVEDTTTTAFAGLPSISQARQHRRTVTKLEGSLISEADDENQVIVAIADAMTTLIAAYSKCGILHGNISNRALLLQEAADGIKGVLADFDYASSAGDNVAETPESMLFQSILSLENSGVDR</sequence>
<feature type="non-terminal residue" evidence="1">
    <location>
        <position position="285"/>
    </location>
</feature>
<protein>
    <submittedName>
        <fullName evidence="1">Uncharacterized protein</fullName>
    </submittedName>
</protein>
<evidence type="ECO:0000313" key="2">
    <source>
        <dbReference type="Proteomes" id="UP001140066"/>
    </source>
</evidence>